<keyword evidence="2" id="KW-0813">Transport</keyword>
<comment type="caution">
    <text evidence="5">The sequence shown here is derived from an EMBL/GenBank/DDBJ whole genome shotgun (WGS) entry which is preliminary data.</text>
</comment>
<evidence type="ECO:0000256" key="2">
    <source>
        <dbReference type="PROSITE-ProRule" id="PRU01360"/>
    </source>
</evidence>
<dbReference type="InterPro" id="IPR037066">
    <property type="entry name" value="Plug_dom_sf"/>
</dbReference>
<dbReference type="GO" id="GO:0015344">
    <property type="term" value="F:siderophore uptake transmembrane transporter activity"/>
    <property type="evidence" value="ECO:0007669"/>
    <property type="project" value="TreeGrafter"/>
</dbReference>
<dbReference type="PANTHER" id="PTHR30069:SF29">
    <property type="entry name" value="HEMOGLOBIN AND HEMOGLOBIN-HAPTOGLOBIN-BINDING PROTEIN 1-RELATED"/>
    <property type="match status" value="1"/>
</dbReference>
<keyword evidence="5" id="KW-0675">Receptor</keyword>
<dbReference type="GO" id="GO:0009279">
    <property type="term" value="C:cell outer membrane"/>
    <property type="evidence" value="ECO:0007669"/>
    <property type="project" value="UniProtKB-SubCell"/>
</dbReference>
<proteinExistence type="inferred from homology"/>
<dbReference type="InterPro" id="IPR012910">
    <property type="entry name" value="Plug_dom"/>
</dbReference>
<feature type="chain" id="PRO_5039115362" evidence="3">
    <location>
        <begin position="24"/>
        <end position="252"/>
    </location>
</feature>
<keyword evidence="2" id="KW-0472">Membrane</keyword>
<feature type="signal peptide" evidence="3">
    <location>
        <begin position="1"/>
        <end position="23"/>
    </location>
</feature>
<evidence type="ECO:0000256" key="3">
    <source>
        <dbReference type="SAM" id="SignalP"/>
    </source>
</evidence>
<dbReference type="PANTHER" id="PTHR30069">
    <property type="entry name" value="TONB-DEPENDENT OUTER MEMBRANE RECEPTOR"/>
    <property type="match status" value="1"/>
</dbReference>
<dbReference type="Gene3D" id="2.170.130.10">
    <property type="entry name" value="TonB-dependent receptor, plug domain"/>
    <property type="match status" value="1"/>
</dbReference>
<feature type="non-terminal residue" evidence="5">
    <location>
        <position position="252"/>
    </location>
</feature>
<accession>A0A921HQF2</accession>
<reference evidence="5" key="1">
    <citation type="journal article" date="2021" name="PeerJ">
        <title>Extensive microbial diversity within the chicken gut microbiome revealed by metagenomics and culture.</title>
        <authorList>
            <person name="Gilroy R."/>
            <person name="Ravi A."/>
            <person name="Getino M."/>
            <person name="Pursley I."/>
            <person name="Horton D.L."/>
            <person name="Alikhan N.F."/>
            <person name="Baker D."/>
            <person name="Gharbi K."/>
            <person name="Hall N."/>
            <person name="Watson M."/>
            <person name="Adriaenssens E.M."/>
            <person name="Foster-Nyarko E."/>
            <person name="Jarju S."/>
            <person name="Secka A."/>
            <person name="Antonio M."/>
            <person name="Oren A."/>
            <person name="Chaudhuri R.R."/>
            <person name="La Ragione R."/>
            <person name="Hildebrand F."/>
            <person name="Pallen M.J."/>
        </authorList>
    </citation>
    <scope>NUCLEOTIDE SEQUENCE</scope>
    <source>
        <strain evidence="5">7318</strain>
    </source>
</reference>
<evidence type="ECO:0000256" key="1">
    <source>
        <dbReference type="ARBA" id="ARBA00022729"/>
    </source>
</evidence>
<dbReference type="EMBL" id="DYVR01000202">
    <property type="protein sequence ID" value="HJF85465.1"/>
    <property type="molecule type" value="Genomic_DNA"/>
</dbReference>
<evidence type="ECO:0000313" key="6">
    <source>
        <dbReference type="Proteomes" id="UP000780768"/>
    </source>
</evidence>
<dbReference type="PROSITE" id="PS52016">
    <property type="entry name" value="TONB_DEPENDENT_REC_3"/>
    <property type="match status" value="1"/>
</dbReference>
<protein>
    <submittedName>
        <fullName evidence="5">TonB-dependent receptor plug domain-containing protein</fullName>
    </submittedName>
</protein>
<dbReference type="GO" id="GO:0044718">
    <property type="term" value="P:siderophore transmembrane transport"/>
    <property type="evidence" value="ECO:0007669"/>
    <property type="project" value="TreeGrafter"/>
</dbReference>
<evidence type="ECO:0000313" key="5">
    <source>
        <dbReference type="EMBL" id="HJF85465.1"/>
    </source>
</evidence>
<organism evidence="5 6">
    <name type="scientific">Megamonas hypermegale</name>
    <dbReference type="NCBI Taxonomy" id="158847"/>
    <lineage>
        <taxon>Bacteria</taxon>
        <taxon>Bacillati</taxon>
        <taxon>Bacillota</taxon>
        <taxon>Negativicutes</taxon>
        <taxon>Selenomonadales</taxon>
        <taxon>Selenomonadaceae</taxon>
        <taxon>Megamonas</taxon>
    </lineage>
</organism>
<comment type="similarity">
    <text evidence="2">Belongs to the TonB-dependent receptor family.</text>
</comment>
<feature type="domain" description="TonB-dependent receptor plug" evidence="4">
    <location>
        <begin position="50"/>
        <end position="147"/>
    </location>
</feature>
<dbReference type="Pfam" id="PF07715">
    <property type="entry name" value="Plug"/>
    <property type="match status" value="1"/>
</dbReference>
<dbReference type="AlphaFoldDB" id="A0A921HQF2"/>
<keyword evidence="2" id="KW-0998">Cell outer membrane</keyword>
<name>A0A921HQF2_9FIRM</name>
<comment type="subcellular location">
    <subcellularLocation>
        <location evidence="2">Cell outer membrane</location>
        <topology evidence="2">Multi-pass membrane protein</topology>
    </subcellularLocation>
</comment>
<sequence>MNRKKLILTACLAGMALPNLAGAQAVDEDNVVSEKINAHSVVQNTNLIPTPAYTTIITSEEIHANHYKNLAEALSYASGVFVNPGSLNTSHLVVRIDGDDRVAVLVDGRRVNMDKGIMSGRASYDLDLLPSIMNVEQIEIIHGTAGSYAINYDTPGGIINIVTKKGDKRETTVDVAAGGHGAWKVKAVTGGSLDDWSWMAAGGFDNVDYHKYKGTDGDTHEMPNSDNNRREMVYRIDKQLTDNTSLTFDYGH</sequence>
<dbReference type="InterPro" id="IPR039426">
    <property type="entry name" value="TonB-dep_rcpt-like"/>
</dbReference>
<dbReference type="Proteomes" id="UP000780768">
    <property type="component" value="Unassembled WGS sequence"/>
</dbReference>
<keyword evidence="1 3" id="KW-0732">Signal</keyword>
<keyword evidence="2" id="KW-1134">Transmembrane beta strand</keyword>
<keyword evidence="2" id="KW-0812">Transmembrane</keyword>
<gene>
    <name evidence="5" type="ORF">K8V65_07385</name>
</gene>
<reference evidence="5" key="2">
    <citation type="submission" date="2021-09" db="EMBL/GenBank/DDBJ databases">
        <authorList>
            <person name="Gilroy R."/>
        </authorList>
    </citation>
    <scope>NUCLEOTIDE SEQUENCE</scope>
    <source>
        <strain evidence="5">7318</strain>
    </source>
</reference>
<dbReference type="SUPFAM" id="SSF56935">
    <property type="entry name" value="Porins"/>
    <property type="match status" value="1"/>
</dbReference>
<evidence type="ECO:0000259" key="4">
    <source>
        <dbReference type="Pfam" id="PF07715"/>
    </source>
</evidence>